<dbReference type="RefSeq" id="WP_145269381.1">
    <property type="nucleotide sequence ID" value="NZ_CP036426.1"/>
</dbReference>
<dbReference type="EMBL" id="CP036426">
    <property type="protein sequence ID" value="QDV34475.1"/>
    <property type="molecule type" value="Genomic_DNA"/>
</dbReference>
<protein>
    <recommendedName>
        <fullName evidence="3">Carboxypeptidase regulatory-like domain-containing protein</fullName>
    </recommendedName>
</protein>
<sequence length="157" mass="16510">MSLRSIAIRLSVTVSVIVALIVAGCGGGPKLVPVSGVVTLDGEPLEGATLSFVPAAGNVLATAGSDVSGPNGNFMMTYKGRNGLSPGTYRVLVSKTEEIEPPKNFQVPPEFAKASFEKQLMGLTKETIPPQSFEHEIEVPEDGATDFALDFKSKEKS</sequence>
<dbReference type="SUPFAM" id="SSF49478">
    <property type="entry name" value="Cna protein B-type domain"/>
    <property type="match status" value="1"/>
</dbReference>
<name>A0A518H0U9_9BACT</name>
<dbReference type="PROSITE" id="PS51257">
    <property type="entry name" value="PROKAR_LIPOPROTEIN"/>
    <property type="match status" value="1"/>
</dbReference>
<dbReference type="Proteomes" id="UP000317835">
    <property type="component" value="Chromosome"/>
</dbReference>
<dbReference type="AlphaFoldDB" id="A0A518H0U9"/>
<accession>A0A518H0U9</accession>
<evidence type="ECO:0000313" key="1">
    <source>
        <dbReference type="EMBL" id="QDV34475.1"/>
    </source>
</evidence>
<gene>
    <name evidence="1" type="ORF">ElP_23640</name>
</gene>
<proteinExistence type="predicted"/>
<reference evidence="1 2" key="1">
    <citation type="submission" date="2019-02" db="EMBL/GenBank/DDBJ databases">
        <title>Deep-cultivation of Planctomycetes and their phenomic and genomic characterization uncovers novel biology.</title>
        <authorList>
            <person name="Wiegand S."/>
            <person name="Jogler M."/>
            <person name="Boedeker C."/>
            <person name="Pinto D."/>
            <person name="Vollmers J."/>
            <person name="Rivas-Marin E."/>
            <person name="Kohn T."/>
            <person name="Peeters S.H."/>
            <person name="Heuer A."/>
            <person name="Rast P."/>
            <person name="Oberbeckmann S."/>
            <person name="Bunk B."/>
            <person name="Jeske O."/>
            <person name="Meyerdierks A."/>
            <person name="Storesund J.E."/>
            <person name="Kallscheuer N."/>
            <person name="Luecker S."/>
            <person name="Lage O.M."/>
            <person name="Pohl T."/>
            <person name="Merkel B.J."/>
            <person name="Hornburger P."/>
            <person name="Mueller R.-W."/>
            <person name="Bruemmer F."/>
            <person name="Labrenz M."/>
            <person name="Spormann A.M."/>
            <person name="Op den Camp H."/>
            <person name="Overmann J."/>
            <person name="Amann R."/>
            <person name="Jetten M.S.M."/>
            <person name="Mascher T."/>
            <person name="Medema M.H."/>
            <person name="Devos D.P."/>
            <person name="Kaster A.-K."/>
            <person name="Ovreas L."/>
            <person name="Rohde M."/>
            <person name="Galperin M.Y."/>
            <person name="Jogler C."/>
        </authorList>
    </citation>
    <scope>NUCLEOTIDE SEQUENCE [LARGE SCALE GENOMIC DNA]</scope>
    <source>
        <strain evidence="1 2">ElP</strain>
    </source>
</reference>
<dbReference type="OrthoDB" id="289014at2"/>
<evidence type="ECO:0000313" key="2">
    <source>
        <dbReference type="Proteomes" id="UP000317835"/>
    </source>
</evidence>
<keyword evidence="2" id="KW-1185">Reference proteome</keyword>
<dbReference type="KEGG" id="tpla:ElP_23640"/>
<evidence type="ECO:0008006" key="3">
    <source>
        <dbReference type="Google" id="ProtNLM"/>
    </source>
</evidence>
<organism evidence="1 2">
    <name type="scientific">Tautonia plasticadhaerens</name>
    <dbReference type="NCBI Taxonomy" id="2527974"/>
    <lineage>
        <taxon>Bacteria</taxon>
        <taxon>Pseudomonadati</taxon>
        <taxon>Planctomycetota</taxon>
        <taxon>Planctomycetia</taxon>
        <taxon>Isosphaerales</taxon>
        <taxon>Isosphaeraceae</taxon>
        <taxon>Tautonia</taxon>
    </lineage>
</organism>